<keyword evidence="2 8" id="KW-0812">Transmembrane</keyword>
<proteinExistence type="predicted"/>
<dbReference type="PANTHER" id="PTHR48063">
    <property type="entry name" value="LRR RECEPTOR-LIKE KINASE"/>
    <property type="match status" value="1"/>
</dbReference>
<name>A0AAN9IFR1_CROPI</name>
<keyword evidence="6" id="KW-0675">Receptor</keyword>
<accession>A0AAN9IFR1</accession>
<gene>
    <name evidence="9" type="ORF">RIF29_17920</name>
</gene>
<feature type="transmembrane region" description="Helical" evidence="8">
    <location>
        <begin position="56"/>
        <end position="78"/>
    </location>
</feature>
<protein>
    <submittedName>
        <fullName evidence="9">Uncharacterized protein</fullName>
    </submittedName>
</protein>
<comment type="caution">
    <text evidence="9">The sequence shown here is derived from an EMBL/GenBank/DDBJ whole genome shotgun (WGS) entry which is preliminary data.</text>
</comment>
<evidence type="ECO:0000256" key="6">
    <source>
        <dbReference type="ARBA" id="ARBA00023170"/>
    </source>
</evidence>
<keyword evidence="5 8" id="KW-0472">Membrane</keyword>
<dbReference type="Proteomes" id="UP001372338">
    <property type="component" value="Unassembled WGS sequence"/>
</dbReference>
<keyword evidence="4 8" id="KW-1133">Transmembrane helix</keyword>
<dbReference type="EMBL" id="JAYWIO010000003">
    <property type="protein sequence ID" value="KAK7276774.1"/>
    <property type="molecule type" value="Genomic_DNA"/>
</dbReference>
<keyword evidence="7" id="KW-0325">Glycoprotein</keyword>
<keyword evidence="10" id="KW-1185">Reference proteome</keyword>
<evidence type="ECO:0000256" key="7">
    <source>
        <dbReference type="ARBA" id="ARBA00023180"/>
    </source>
</evidence>
<reference evidence="9 10" key="1">
    <citation type="submission" date="2024-01" db="EMBL/GenBank/DDBJ databases">
        <title>The genomes of 5 underutilized Papilionoideae crops provide insights into root nodulation and disease resistanc.</title>
        <authorList>
            <person name="Yuan L."/>
        </authorList>
    </citation>
    <scope>NUCLEOTIDE SEQUENCE [LARGE SCALE GENOMIC DNA]</scope>
    <source>
        <strain evidence="9">ZHUSHIDOU_FW_LH</strain>
        <tissue evidence="9">Leaf</tissue>
    </source>
</reference>
<evidence type="ECO:0000256" key="5">
    <source>
        <dbReference type="ARBA" id="ARBA00023136"/>
    </source>
</evidence>
<evidence type="ECO:0000313" key="9">
    <source>
        <dbReference type="EMBL" id="KAK7276774.1"/>
    </source>
</evidence>
<organism evidence="9 10">
    <name type="scientific">Crotalaria pallida</name>
    <name type="common">Smooth rattlebox</name>
    <name type="synonym">Crotalaria striata</name>
    <dbReference type="NCBI Taxonomy" id="3830"/>
    <lineage>
        <taxon>Eukaryota</taxon>
        <taxon>Viridiplantae</taxon>
        <taxon>Streptophyta</taxon>
        <taxon>Embryophyta</taxon>
        <taxon>Tracheophyta</taxon>
        <taxon>Spermatophyta</taxon>
        <taxon>Magnoliopsida</taxon>
        <taxon>eudicotyledons</taxon>
        <taxon>Gunneridae</taxon>
        <taxon>Pentapetalae</taxon>
        <taxon>rosids</taxon>
        <taxon>fabids</taxon>
        <taxon>Fabales</taxon>
        <taxon>Fabaceae</taxon>
        <taxon>Papilionoideae</taxon>
        <taxon>50 kb inversion clade</taxon>
        <taxon>genistoids sensu lato</taxon>
        <taxon>core genistoids</taxon>
        <taxon>Crotalarieae</taxon>
        <taxon>Crotalaria</taxon>
    </lineage>
</organism>
<evidence type="ECO:0000256" key="1">
    <source>
        <dbReference type="ARBA" id="ARBA00004479"/>
    </source>
</evidence>
<dbReference type="InterPro" id="IPR032675">
    <property type="entry name" value="LRR_dom_sf"/>
</dbReference>
<dbReference type="GO" id="GO:0016020">
    <property type="term" value="C:membrane"/>
    <property type="evidence" value="ECO:0007669"/>
    <property type="project" value="UniProtKB-SubCell"/>
</dbReference>
<evidence type="ECO:0000256" key="2">
    <source>
        <dbReference type="ARBA" id="ARBA00022692"/>
    </source>
</evidence>
<dbReference type="Gene3D" id="3.80.10.10">
    <property type="entry name" value="Ribonuclease Inhibitor"/>
    <property type="match status" value="1"/>
</dbReference>
<sequence>MSSLSFLSYMNLSYNNFTGQIPMLCGLPLPRNCTEGKSLEKPKLNGGNKDDSMKDALYLGMGVGFAAGFWGICGSLFLNRAWRHTYFRLLSHVVDKLYVYVMLKLNHIRQIGAN</sequence>
<keyword evidence="3" id="KW-0732">Signal</keyword>
<dbReference type="PANTHER" id="PTHR48063:SF52">
    <property type="entry name" value="LRR RECEPTOR-LIKE KINASE FAMILY PROTEIN"/>
    <property type="match status" value="1"/>
</dbReference>
<evidence type="ECO:0000256" key="4">
    <source>
        <dbReference type="ARBA" id="ARBA00022989"/>
    </source>
</evidence>
<dbReference type="InterPro" id="IPR046956">
    <property type="entry name" value="RLP23-like"/>
</dbReference>
<dbReference type="AlphaFoldDB" id="A0AAN9IFR1"/>
<comment type="subcellular location">
    <subcellularLocation>
        <location evidence="1">Membrane</location>
        <topology evidence="1">Single-pass type I membrane protein</topology>
    </subcellularLocation>
</comment>
<evidence type="ECO:0000313" key="10">
    <source>
        <dbReference type="Proteomes" id="UP001372338"/>
    </source>
</evidence>
<evidence type="ECO:0000256" key="3">
    <source>
        <dbReference type="ARBA" id="ARBA00022729"/>
    </source>
</evidence>
<evidence type="ECO:0000256" key="8">
    <source>
        <dbReference type="SAM" id="Phobius"/>
    </source>
</evidence>